<accession>A0AAN4Z6Q7</accession>
<dbReference type="CDD" id="cd18186">
    <property type="entry name" value="BTB_POZ_ZBTB_KLHL-like"/>
    <property type="match status" value="1"/>
</dbReference>
<dbReference type="PANTHER" id="PTHR22744">
    <property type="entry name" value="HELIX LOOP HELIX PROTEIN 21-RELATED"/>
    <property type="match status" value="1"/>
</dbReference>
<dbReference type="SUPFAM" id="SSF54695">
    <property type="entry name" value="POZ domain"/>
    <property type="match status" value="1"/>
</dbReference>
<sequence length="155" mass="18076">GEEKKKIHVNKENLASQSPFFEKLFYSDFKEKNMDEIPIGDVEHEEFTNLINIVYGFDGVSLSSANVHRVQQLADRLELKIVQDRVVSFVLSNSYSFSLNEKLIFSEEYYIPFLRNIVISRYSKSQLEELCESPEWNKLSLETTRALLKKCCKLP</sequence>
<dbReference type="InterPro" id="IPR000210">
    <property type="entry name" value="BTB/POZ_dom"/>
</dbReference>
<dbReference type="InterPro" id="IPR011333">
    <property type="entry name" value="SKP1/BTB/POZ_sf"/>
</dbReference>
<comment type="caution">
    <text evidence="2">The sequence shown here is derived from an EMBL/GenBank/DDBJ whole genome shotgun (WGS) entry which is preliminary data.</text>
</comment>
<protein>
    <recommendedName>
        <fullName evidence="1">BTB domain-containing protein</fullName>
    </recommendedName>
</protein>
<reference evidence="3" key="1">
    <citation type="submission" date="2022-10" db="EMBL/GenBank/DDBJ databases">
        <title>Genome assembly of Pristionchus species.</title>
        <authorList>
            <person name="Yoshida K."/>
            <person name="Sommer R.J."/>
        </authorList>
    </citation>
    <scope>NUCLEOTIDE SEQUENCE [LARGE SCALE GENOMIC DNA]</scope>
    <source>
        <strain evidence="3">RS5460</strain>
    </source>
</reference>
<feature type="domain" description="BTB" evidence="1">
    <location>
        <begin position="1"/>
        <end position="55"/>
    </location>
</feature>
<organism evidence="2 3">
    <name type="scientific">Pristionchus mayeri</name>
    <dbReference type="NCBI Taxonomy" id="1317129"/>
    <lineage>
        <taxon>Eukaryota</taxon>
        <taxon>Metazoa</taxon>
        <taxon>Ecdysozoa</taxon>
        <taxon>Nematoda</taxon>
        <taxon>Chromadorea</taxon>
        <taxon>Rhabditida</taxon>
        <taxon>Rhabditina</taxon>
        <taxon>Diplogasteromorpha</taxon>
        <taxon>Diplogasteroidea</taxon>
        <taxon>Neodiplogasteridae</taxon>
        <taxon>Pristionchus</taxon>
    </lineage>
</organism>
<dbReference type="SMART" id="SM00225">
    <property type="entry name" value="BTB"/>
    <property type="match status" value="1"/>
</dbReference>
<dbReference type="AlphaFoldDB" id="A0AAN4Z6Q7"/>
<name>A0AAN4Z6Q7_9BILA</name>
<dbReference type="EMBL" id="BTRK01000002">
    <property type="protein sequence ID" value="GMR35161.1"/>
    <property type="molecule type" value="Genomic_DNA"/>
</dbReference>
<gene>
    <name evidence="2" type="ORF">PMAYCL1PPCAC_05356</name>
</gene>
<feature type="non-terminal residue" evidence="2">
    <location>
        <position position="1"/>
    </location>
</feature>
<dbReference type="Proteomes" id="UP001328107">
    <property type="component" value="Unassembled WGS sequence"/>
</dbReference>
<proteinExistence type="predicted"/>
<evidence type="ECO:0000259" key="1">
    <source>
        <dbReference type="PROSITE" id="PS50097"/>
    </source>
</evidence>
<evidence type="ECO:0000313" key="2">
    <source>
        <dbReference type="EMBL" id="GMR35161.1"/>
    </source>
</evidence>
<dbReference type="PANTHER" id="PTHR22744:SF14">
    <property type="entry name" value="BTB DOMAIN-CONTAINING PROTEIN-RELATED"/>
    <property type="match status" value="1"/>
</dbReference>
<dbReference type="Pfam" id="PF00651">
    <property type="entry name" value="BTB"/>
    <property type="match status" value="1"/>
</dbReference>
<evidence type="ECO:0000313" key="3">
    <source>
        <dbReference type="Proteomes" id="UP001328107"/>
    </source>
</evidence>
<keyword evidence="3" id="KW-1185">Reference proteome</keyword>
<dbReference type="PROSITE" id="PS50097">
    <property type="entry name" value="BTB"/>
    <property type="match status" value="1"/>
</dbReference>
<dbReference type="Gene3D" id="3.30.710.10">
    <property type="entry name" value="Potassium Channel Kv1.1, Chain A"/>
    <property type="match status" value="1"/>
</dbReference>